<gene>
    <name evidence="1" type="ORF">RSOLAG1IB_10676</name>
</gene>
<organism evidence="1 2">
    <name type="scientific">Thanatephorus cucumeris (strain AG1-IB / isolate 7/3/14)</name>
    <name type="common">Lettuce bottom rot fungus</name>
    <name type="synonym">Rhizoctonia solani</name>
    <dbReference type="NCBI Taxonomy" id="1108050"/>
    <lineage>
        <taxon>Eukaryota</taxon>
        <taxon>Fungi</taxon>
        <taxon>Dikarya</taxon>
        <taxon>Basidiomycota</taxon>
        <taxon>Agaricomycotina</taxon>
        <taxon>Agaricomycetes</taxon>
        <taxon>Cantharellales</taxon>
        <taxon>Ceratobasidiaceae</taxon>
        <taxon>Rhizoctonia</taxon>
        <taxon>Rhizoctonia solani AG-1</taxon>
    </lineage>
</organism>
<proteinExistence type="predicted"/>
<dbReference type="Gene3D" id="1.25.40.10">
    <property type="entry name" value="Tetratricopeptide repeat domain"/>
    <property type="match status" value="2"/>
</dbReference>
<evidence type="ECO:0000313" key="2">
    <source>
        <dbReference type="Proteomes" id="UP000059188"/>
    </source>
</evidence>
<keyword evidence="2" id="KW-1185">Reference proteome</keyword>
<reference evidence="1 2" key="1">
    <citation type="submission" date="2014-11" db="EMBL/GenBank/DDBJ databases">
        <authorList>
            <person name="Wibberg Daniel"/>
        </authorList>
    </citation>
    <scope>NUCLEOTIDE SEQUENCE [LARGE SCALE GENOMIC DNA]</scope>
    <source>
        <strain evidence="1">Rhizoctonia solani AG1-IB 7/3/14</strain>
    </source>
</reference>
<protein>
    <submittedName>
        <fullName evidence="1">Uncharacterized protein</fullName>
    </submittedName>
</protein>
<dbReference type="EMBL" id="LN679177">
    <property type="protein sequence ID" value="CEL63044.1"/>
    <property type="molecule type" value="Genomic_DNA"/>
</dbReference>
<dbReference type="STRING" id="1108050.A0A0B7G1T5"/>
<dbReference type="InterPro" id="IPR011990">
    <property type="entry name" value="TPR-like_helical_dom_sf"/>
</dbReference>
<name>A0A0B7G1T5_THACB</name>
<accession>A0A0B7G1T5</accession>
<dbReference type="Proteomes" id="UP000059188">
    <property type="component" value="Unassembled WGS sequence"/>
</dbReference>
<sequence>MGWLNFTLGSDTVDKCLMAMPKAEGLRHFSKGVSGIGPRQWTGRKSKDLVKQVLPIAVGKCSPEFTALVWSVIDFIHRAHSASMTDKDIDALQHSLDTLHELKEIMVDPIDGYYQNNKRWDKIAKLHMMEHYAHSIRELGTPDGYNTEGPENLHIIYAKEPWRASNKREPLPQMTKYLQRLDAIQIQRHYMDAYYEAELDPELDDQDEEDLAGCKEGLGEGETDIDCQQVDEEQVYSEADPSSVAYPNPRVNLAKTPTRRNVAGNELMEVYGARDLLTNTARYLAQTFQVQPGSLGLESYDKFDVWHRIYLYHQPLLFSPLERPRRDVVCATLPTSNAAYGFEIKGGVFDTALVLDSAVVERVDEGRSEHLGLRHHSDLSRRHADLGLSHRSRYLRLGDLADLDKALEHGSEAIALTPGSHPELPDRYSDLGLSYNDRYERWGDIHDLNQAIECDSLAFALTPRDHTDFPRRHSELGASYSARYRRLGELTDLEKANEHHLYALSNTPAGHPRLAERYNNVAASYGDRYKRLGELDDLQKETEYQANALALNPATHPDFPQRCANLGIAFVDRYRRLGALSDLEKATQCHFDALTHTCDNHSDYHERHAALGLVYNYRYRKTDELADLEKAIEHNSGALTRTPDSHVVLSERHGALGMSYRDRYQRLGESADLEKAVEHDSHALTLTPDDHPQLSLRHFCWALSQHNQYQQTSDPSHLEASLDSFRKACQPQLASAPRDKFGFASFWAKLVYQYNYPLCIEAFQTTIDLLPQFIWLGSTISQRYSDLSFAGSVVGRAASAAVLSSEYSMALEWLERARCVVWNQILMLRSPLDDLAASHPKLATQLQSAAQRLHHASSNLPGSGADLAITDATEHRHRLAKE</sequence>
<dbReference type="AlphaFoldDB" id="A0A0B7G1T5"/>
<evidence type="ECO:0000313" key="1">
    <source>
        <dbReference type="EMBL" id="CEL63044.1"/>
    </source>
</evidence>
<dbReference type="SUPFAM" id="SSF48452">
    <property type="entry name" value="TPR-like"/>
    <property type="match status" value="1"/>
</dbReference>